<dbReference type="PANTHER" id="PTHR24064">
    <property type="entry name" value="SOLUTE CARRIER FAMILY 22 MEMBER"/>
    <property type="match status" value="1"/>
</dbReference>
<dbReference type="Gene3D" id="1.20.1250.20">
    <property type="entry name" value="MFS general substrate transporter like domains"/>
    <property type="match status" value="1"/>
</dbReference>
<dbReference type="CDD" id="cd17317">
    <property type="entry name" value="MFS_SLC22"/>
    <property type="match status" value="1"/>
</dbReference>
<dbReference type="GO" id="GO:0016020">
    <property type="term" value="C:membrane"/>
    <property type="evidence" value="ECO:0007669"/>
    <property type="project" value="UniProtKB-SubCell"/>
</dbReference>
<dbReference type="EMBL" id="OV651819">
    <property type="protein sequence ID" value="CAH1113462.1"/>
    <property type="molecule type" value="Genomic_DNA"/>
</dbReference>
<feature type="transmembrane region" description="Helical" evidence="5">
    <location>
        <begin position="399"/>
        <end position="418"/>
    </location>
</feature>
<accession>A0A9P0D385</accession>
<dbReference type="InterPro" id="IPR036259">
    <property type="entry name" value="MFS_trans_sf"/>
</dbReference>
<evidence type="ECO:0000256" key="2">
    <source>
        <dbReference type="ARBA" id="ARBA00022692"/>
    </source>
</evidence>
<feature type="transmembrane region" description="Helical" evidence="5">
    <location>
        <begin position="487"/>
        <end position="507"/>
    </location>
</feature>
<keyword evidence="2 5" id="KW-0812">Transmembrane</keyword>
<dbReference type="InterPro" id="IPR020846">
    <property type="entry name" value="MFS_dom"/>
</dbReference>
<feature type="transmembrane region" description="Helical" evidence="5">
    <location>
        <begin position="338"/>
        <end position="358"/>
    </location>
</feature>
<feature type="transmembrane region" description="Helical" evidence="5">
    <location>
        <begin position="254"/>
        <end position="273"/>
    </location>
</feature>
<proteinExistence type="predicted"/>
<feature type="transmembrane region" description="Helical" evidence="5">
    <location>
        <begin position="370"/>
        <end position="390"/>
    </location>
</feature>
<keyword evidence="3 5" id="KW-1133">Transmembrane helix</keyword>
<feature type="transmembrane region" description="Helical" evidence="5">
    <location>
        <begin position="226"/>
        <end position="248"/>
    </location>
</feature>
<dbReference type="Pfam" id="PF00083">
    <property type="entry name" value="Sugar_tr"/>
    <property type="match status" value="1"/>
</dbReference>
<keyword evidence="8" id="KW-1185">Reference proteome</keyword>
<name>A0A9P0D385_9CUCU</name>
<dbReference type="GO" id="GO:0022857">
    <property type="term" value="F:transmembrane transporter activity"/>
    <property type="evidence" value="ECO:0007669"/>
    <property type="project" value="InterPro"/>
</dbReference>
<organism evidence="7 8">
    <name type="scientific">Psylliodes chrysocephalus</name>
    <dbReference type="NCBI Taxonomy" id="3402493"/>
    <lineage>
        <taxon>Eukaryota</taxon>
        <taxon>Metazoa</taxon>
        <taxon>Ecdysozoa</taxon>
        <taxon>Arthropoda</taxon>
        <taxon>Hexapoda</taxon>
        <taxon>Insecta</taxon>
        <taxon>Pterygota</taxon>
        <taxon>Neoptera</taxon>
        <taxon>Endopterygota</taxon>
        <taxon>Coleoptera</taxon>
        <taxon>Polyphaga</taxon>
        <taxon>Cucujiformia</taxon>
        <taxon>Chrysomeloidea</taxon>
        <taxon>Chrysomelidae</taxon>
        <taxon>Galerucinae</taxon>
        <taxon>Alticini</taxon>
        <taxon>Psylliodes</taxon>
    </lineage>
</organism>
<comment type="subcellular location">
    <subcellularLocation>
        <location evidence="1">Membrane</location>
        <topology evidence="1">Multi-pass membrane protein</topology>
    </subcellularLocation>
</comment>
<evidence type="ECO:0000256" key="3">
    <source>
        <dbReference type="ARBA" id="ARBA00022989"/>
    </source>
</evidence>
<gene>
    <name evidence="7" type="ORF">PSYICH_LOCUS13571</name>
</gene>
<feature type="transmembrane region" description="Helical" evidence="5">
    <location>
        <begin position="202"/>
        <end position="219"/>
    </location>
</feature>
<dbReference type="PROSITE" id="PS50850">
    <property type="entry name" value="MFS"/>
    <property type="match status" value="1"/>
</dbReference>
<evidence type="ECO:0000313" key="7">
    <source>
        <dbReference type="EMBL" id="CAH1113462.1"/>
    </source>
</evidence>
<feature type="transmembrane region" description="Helical" evidence="5">
    <location>
        <begin position="23"/>
        <end position="44"/>
    </location>
</feature>
<evidence type="ECO:0000259" key="6">
    <source>
        <dbReference type="PROSITE" id="PS50850"/>
    </source>
</evidence>
<dbReference type="Proteomes" id="UP001153636">
    <property type="component" value="Chromosome 7"/>
</dbReference>
<evidence type="ECO:0000313" key="8">
    <source>
        <dbReference type="Proteomes" id="UP001153636"/>
    </source>
</evidence>
<evidence type="ECO:0000256" key="4">
    <source>
        <dbReference type="ARBA" id="ARBA00023136"/>
    </source>
</evidence>
<evidence type="ECO:0000256" key="5">
    <source>
        <dbReference type="SAM" id="Phobius"/>
    </source>
</evidence>
<sequence>MDTEEDPVEELLKNTPVWGKYQLLAYVSLAFVCSFSVFPLSYIFTARDVKYRCLIEGCESENTSESLYNPKWLKDFVPFEGDSPDSCHRYALMNNNNSCSKRDVLKNDTTRCKKFIYQTQDFTILHDFGLHCNENVWMLTMVGTTNMIGELVCLSYSGFFSDRYGRKTAMLINIILCCFVGIIKSFSVSYIMYLLLEFLDPALGAGMYNSAFILAMEFVAPKNRNITNIIICCLFSLGEMCVGLAAWLTPSWRIMLRVLYFPGLISLTFYWTIPESLRWLLSKKKEDEVQKIVTRFTGQKENQLLSKYLQTINRKSFGQSPTPTASETFSDAVKSKILFLRLIHCSFTWISCTFLYYGLTMHSVSISENIYLSFIFSTAVEIPAYIIYYYGNEKIGRRLMIFLSFIATGASCLAVGFIQKDSQTLRLCIFLVGKCCSTISYTIIYVFTTEMFPTCSRHAMFSVCAMMGRMGAMVAPQLPLLSRISEILPLIMFAIIACTSGTLALLFPETLNTKLPDTIQEAINIGKKRNRTTGSQGDRDGQ</sequence>
<dbReference type="OrthoDB" id="2261376at2759"/>
<dbReference type="AlphaFoldDB" id="A0A9P0D385"/>
<reference evidence="7" key="1">
    <citation type="submission" date="2022-01" db="EMBL/GenBank/DDBJ databases">
        <authorList>
            <person name="King R."/>
        </authorList>
    </citation>
    <scope>NUCLEOTIDE SEQUENCE</scope>
</reference>
<dbReference type="SUPFAM" id="SSF103473">
    <property type="entry name" value="MFS general substrate transporter"/>
    <property type="match status" value="1"/>
</dbReference>
<feature type="transmembrane region" description="Helical" evidence="5">
    <location>
        <begin position="171"/>
        <end position="196"/>
    </location>
</feature>
<feature type="domain" description="Major facilitator superfamily (MFS) profile" evidence="6">
    <location>
        <begin position="22"/>
        <end position="512"/>
    </location>
</feature>
<evidence type="ECO:0000256" key="1">
    <source>
        <dbReference type="ARBA" id="ARBA00004141"/>
    </source>
</evidence>
<dbReference type="InterPro" id="IPR005828">
    <property type="entry name" value="MFS_sugar_transport-like"/>
</dbReference>
<keyword evidence="4 5" id="KW-0472">Membrane</keyword>
<feature type="transmembrane region" description="Helical" evidence="5">
    <location>
        <begin position="424"/>
        <end position="447"/>
    </location>
</feature>
<protein>
    <recommendedName>
        <fullName evidence="6">Major facilitator superfamily (MFS) profile domain-containing protein</fullName>
    </recommendedName>
</protein>
<feature type="transmembrane region" description="Helical" evidence="5">
    <location>
        <begin position="459"/>
        <end position="481"/>
    </location>
</feature>